<dbReference type="PANTHER" id="PTHR35902:SF6">
    <property type="entry name" value="CONSERVED WITHIN P. AEROPHILUM"/>
    <property type="match status" value="1"/>
</dbReference>
<evidence type="ECO:0000313" key="3">
    <source>
        <dbReference type="Proteomes" id="UP000029980"/>
    </source>
</evidence>
<dbReference type="Gene3D" id="3.10.620.30">
    <property type="match status" value="1"/>
</dbReference>
<dbReference type="InterPro" id="IPR002931">
    <property type="entry name" value="Transglutaminase-like"/>
</dbReference>
<evidence type="ECO:0000259" key="1">
    <source>
        <dbReference type="SMART" id="SM00460"/>
    </source>
</evidence>
<proteinExistence type="predicted"/>
<dbReference type="SUPFAM" id="SSF54001">
    <property type="entry name" value="Cysteine proteinases"/>
    <property type="match status" value="1"/>
</dbReference>
<accession>A0A097QWT2</accession>
<dbReference type="PANTHER" id="PTHR35902">
    <property type="entry name" value="S-LAYER DOMAIN-LIKE PROTEIN-RELATED"/>
    <property type="match status" value="1"/>
</dbReference>
<dbReference type="Pfam" id="PF01841">
    <property type="entry name" value="Transglut_core"/>
    <property type="match status" value="1"/>
</dbReference>
<dbReference type="Proteomes" id="UP000029980">
    <property type="component" value="Chromosome"/>
</dbReference>
<protein>
    <recommendedName>
        <fullName evidence="1">Transglutaminase-like domain-containing protein</fullName>
    </recommendedName>
</protein>
<dbReference type="SMART" id="SM00460">
    <property type="entry name" value="TGc"/>
    <property type="match status" value="1"/>
</dbReference>
<reference evidence="2 3" key="1">
    <citation type="journal article" date="2015" name="Int. J. Syst. Evol. Microbiol.">
        <title>Thermococcus eurythermalis sp. nov., a conditional piezophilic hyperthermophilic archaeon with a wide temperature range isolated from an oil-immersed chimney in the Guaymas Basin.</title>
        <authorList>
            <person name="Zhao W."/>
            <person name="Zeng X."/>
            <person name="Xiao X."/>
        </authorList>
    </citation>
    <scope>NUCLEOTIDE SEQUENCE [LARGE SCALE GENOMIC DNA]</scope>
    <source>
        <strain evidence="2 3">A501</strain>
    </source>
</reference>
<dbReference type="STRING" id="1505907.TEU_11535"/>
<organism evidence="2 3">
    <name type="scientific">Thermococcus eurythermalis</name>
    <dbReference type="NCBI Taxonomy" id="1505907"/>
    <lineage>
        <taxon>Archaea</taxon>
        <taxon>Methanobacteriati</taxon>
        <taxon>Methanobacteriota</taxon>
        <taxon>Thermococci</taxon>
        <taxon>Thermococcales</taxon>
        <taxon>Thermococcaceae</taxon>
        <taxon>Thermococcus</taxon>
    </lineage>
</organism>
<dbReference type="Gene3D" id="2.60.40.10">
    <property type="entry name" value="Immunoglobulins"/>
    <property type="match status" value="1"/>
</dbReference>
<dbReference type="HOGENOM" id="CLU_513539_0_0_2"/>
<dbReference type="InterPro" id="IPR013783">
    <property type="entry name" value="Ig-like_fold"/>
</dbReference>
<gene>
    <name evidence="2" type="ORF">TEU_11535</name>
</gene>
<dbReference type="PROSITE" id="PS51257">
    <property type="entry name" value="PROKAR_LIPOPROTEIN"/>
    <property type="match status" value="1"/>
</dbReference>
<dbReference type="InterPro" id="IPR038765">
    <property type="entry name" value="Papain-like_cys_pep_sf"/>
</dbReference>
<evidence type="ECO:0000313" key="2">
    <source>
        <dbReference type="EMBL" id="AIU70906.1"/>
    </source>
</evidence>
<dbReference type="KEGG" id="teu:TEU_11535"/>
<dbReference type="EMBL" id="CP008887">
    <property type="protein sequence ID" value="AIU70906.1"/>
    <property type="molecule type" value="Genomic_DNA"/>
</dbReference>
<dbReference type="RefSeq" id="WP_050003866.1">
    <property type="nucleotide sequence ID" value="NZ_CP008887.1"/>
</dbReference>
<feature type="domain" description="Transglutaminase-like" evidence="1">
    <location>
        <begin position="332"/>
        <end position="390"/>
    </location>
</feature>
<dbReference type="OrthoDB" id="85899at2157"/>
<dbReference type="GeneID" id="25154059"/>
<keyword evidence="3" id="KW-1185">Reference proteome</keyword>
<name>A0A097QWT2_9EURY</name>
<dbReference type="AlphaFoldDB" id="A0A097QWT2"/>
<sequence>MNVRRVGVFLAIALIVLASGCLVKPPAKVTFSIDKTNVPPGGTFHIIVTINNTGKVGLVGATLILGNDNFYIVQEPRFPPVLKVGEAVQLVWIVRAPPKPGVYPLQVSLELKDELKRTWTGFYGQFKIAVSKEENVPVKLKIDVSAPEFVRGGENIPVNITVTNEHDQSIELLKVSFAPLPGMKMLSAPTPPALIPPRESVTLSYTFKAPYAYREGFVSVLIQYRIGTAEKSMAKSFRVHVIWKPWEATLDQLMEAYGEEYSWTSSGHIVDRYWEEKYNSTSIFNATAFRPATLSIVGDASSEYHAALELYKWIRTTYNFTGTTRTLNPKELLRQDSISPHEAQVLITAMLRSINVPARVVSMYDGTDCTSRPITEFYTSDGWYVVDFRHGFIGTLDEYLASPYFPRVYQLATREGQRLVALKYEEGSHGHVDITSQFTADLEERLTKVITDRVRPSLRSKFDRILNGLNGQERIYALFLFAAAPNDASLNYVLTEWEVDKIQKNIKALYEFYHDLPWREDFTYYWKIFIGEVP</sequence>